<dbReference type="InterPro" id="IPR043129">
    <property type="entry name" value="ATPase_NBD"/>
</dbReference>
<dbReference type="Pfam" id="PF00012">
    <property type="entry name" value="HSP70"/>
    <property type="match status" value="1"/>
</dbReference>
<dbReference type="RefSeq" id="WP_067300336.1">
    <property type="nucleotide sequence ID" value="NZ_LRMV01000001.1"/>
</dbReference>
<dbReference type="SUPFAM" id="SSF50998">
    <property type="entry name" value="Quinoprotein alcohol dehydrogenase-like"/>
    <property type="match status" value="1"/>
</dbReference>
<dbReference type="GO" id="GO:0140662">
    <property type="term" value="F:ATP-dependent protein folding chaperone"/>
    <property type="evidence" value="ECO:0007669"/>
    <property type="project" value="InterPro"/>
</dbReference>
<evidence type="ECO:0000256" key="5">
    <source>
        <dbReference type="ARBA" id="ARBA00023186"/>
    </source>
</evidence>
<dbReference type="PROSITE" id="PS50294">
    <property type="entry name" value="WD_REPEATS_REGION"/>
    <property type="match status" value="4"/>
</dbReference>
<organism evidence="6 7">
    <name type="scientific">Micromonospora rifamycinica</name>
    <dbReference type="NCBI Taxonomy" id="291594"/>
    <lineage>
        <taxon>Bacteria</taxon>
        <taxon>Bacillati</taxon>
        <taxon>Actinomycetota</taxon>
        <taxon>Actinomycetes</taxon>
        <taxon>Micromonosporales</taxon>
        <taxon>Micromonosporaceae</taxon>
        <taxon>Micromonospora</taxon>
    </lineage>
</organism>
<name>A0A125Q298_9ACTN</name>
<dbReference type="AlphaFoldDB" id="A0A125Q298"/>
<dbReference type="InterPro" id="IPR001680">
    <property type="entry name" value="WD40_rpt"/>
</dbReference>
<dbReference type="InterPro" id="IPR015943">
    <property type="entry name" value="WD40/YVTN_repeat-like_dom_sf"/>
</dbReference>
<dbReference type="Gene3D" id="3.30.420.40">
    <property type="match status" value="2"/>
</dbReference>
<reference evidence="7" key="1">
    <citation type="submission" date="2016-06" db="EMBL/GenBank/DDBJ databases">
        <authorList>
            <person name="Varghese N."/>
            <person name="Submissions Spin"/>
        </authorList>
    </citation>
    <scope>NUCLEOTIDE SEQUENCE [LARGE SCALE GENOMIC DNA]</scope>
    <source>
        <strain evidence="7">DSM 44983</strain>
    </source>
</reference>
<protein>
    <submittedName>
        <fullName evidence="6">WD domain-containing protein, G-beta repeat-containing protein</fullName>
    </submittedName>
</protein>
<keyword evidence="1" id="KW-0853">WD repeat</keyword>
<evidence type="ECO:0000256" key="3">
    <source>
        <dbReference type="ARBA" id="ARBA00022741"/>
    </source>
</evidence>
<dbReference type="Gene3D" id="3.90.640.10">
    <property type="entry name" value="Actin, Chain A, domain 4"/>
    <property type="match status" value="1"/>
</dbReference>
<sequence length="687" mass="73029">MGLVYGIDFGTATSAVAVCVDGEPPRLLDDPTDPAGGVLVPTSVCLERDGSLSVGTAAERSKHLRPYRSRFKAGFGDPTPYRLGDRELRAPELAAEVLRALRRRAERAVPGKPDLVVLAVPAAWAGYQQGLLRHAATLAGFDPLTVRLVAEPLAAAAQVLAEVGPAPLTALFCDFGGGTFDCAVVNRSRQGDWQVFGPPGGRADLGGGLLDRLIQDIVRQSFPGPAAALLDGPAVDPDTFRRRLQLNDTCERIRAALSTAATHRESLTELDPPVAHVFTRERLEDLARPYLLRAVAECERLLTEPTVGLDLGWSGVDRIVPIGAVARMPLVGRLLARGSGRPVLAVDEPGLAVVRGAARLARRWAAPTRHRVAGPRPGPAVPPGDAPPPRPEVELAAGAIRVGRQVCALALAPVGPGLVIGAPGEVHLWWLPAEEPRWTRRIGDWQDEVCGVAFSPDGRRVAAASRDGTVVIWTADSGRELVRVRHPGRINAVAFDPDGTRFATAGSDQNAVIWHADSGDPLGSLPHPRRVQAVAFSPDGALLATGCGDGSTRIWQLSGGREQAVWFGADAVNALAFDHDGSRVAVAGYNRTASVWRVGDGERLTTVRHDGAVQAVVFGWDGSVLATAGDDGSARLWRLPDGAELGRVRHDGRVRGLAVHRDRALVTGGHDLFVRITPQRLADPSRR</sequence>
<dbReference type="PRINTS" id="PR00301">
    <property type="entry name" value="HEATSHOCK70"/>
</dbReference>
<dbReference type="OrthoDB" id="134501at2"/>
<evidence type="ECO:0000313" key="6">
    <source>
        <dbReference type="EMBL" id="SCG67515.1"/>
    </source>
</evidence>
<dbReference type="GO" id="GO:0005524">
    <property type="term" value="F:ATP binding"/>
    <property type="evidence" value="ECO:0007669"/>
    <property type="project" value="UniProtKB-KW"/>
</dbReference>
<dbReference type="InterPro" id="IPR013126">
    <property type="entry name" value="Hsp_70_fam"/>
</dbReference>
<dbReference type="SUPFAM" id="SSF53067">
    <property type="entry name" value="Actin-like ATPase domain"/>
    <property type="match status" value="2"/>
</dbReference>
<keyword evidence="2" id="KW-0677">Repeat</keyword>
<evidence type="ECO:0000256" key="2">
    <source>
        <dbReference type="ARBA" id="ARBA00022737"/>
    </source>
</evidence>
<dbReference type="Pfam" id="PF00400">
    <property type="entry name" value="WD40"/>
    <property type="match status" value="5"/>
</dbReference>
<dbReference type="EMBL" id="LT607752">
    <property type="protein sequence ID" value="SCG67515.1"/>
    <property type="molecule type" value="Genomic_DNA"/>
</dbReference>
<dbReference type="InterPro" id="IPR011047">
    <property type="entry name" value="Quinoprotein_ADH-like_sf"/>
</dbReference>
<keyword evidence="3" id="KW-0547">Nucleotide-binding</keyword>
<dbReference type="Proteomes" id="UP000198226">
    <property type="component" value="Chromosome I"/>
</dbReference>
<dbReference type="PROSITE" id="PS50082">
    <property type="entry name" value="WD_REPEATS_2"/>
    <property type="match status" value="5"/>
</dbReference>
<dbReference type="Gene3D" id="2.130.10.10">
    <property type="entry name" value="YVTN repeat-like/Quinoprotein amine dehydrogenase"/>
    <property type="match status" value="3"/>
</dbReference>
<evidence type="ECO:0000256" key="1">
    <source>
        <dbReference type="ARBA" id="ARBA00022574"/>
    </source>
</evidence>
<dbReference type="PANTHER" id="PTHR19848:SF8">
    <property type="entry name" value="F-BOX AND WD REPEAT DOMAIN CONTAINING 7"/>
    <property type="match status" value="1"/>
</dbReference>
<dbReference type="SMART" id="SM00320">
    <property type="entry name" value="WD40"/>
    <property type="match status" value="6"/>
</dbReference>
<keyword evidence="5" id="KW-0143">Chaperone</keyword>
<dbReference type="PANTHER" id="PTHR19848">
    <property type="entry name" value="WD40 REPEAT PROTEIN"/>
    <property type="match status" value="1"/>
</dbReference>
<dbReference type="CDD" id="cd00200">
    <property type="entry name" value="WD40"/>
    <property type="match status" value="1"/>
</dbReference>
<accession>A0A125Q298</accession>
<proteinExistence type="predicted"/>
<evidence type="ECO:0000256" key="4">
    <source>
        <dbReference type="ARBA" id="ARBA00022840"/>
    </source>
</evidence>
<keyword evidence="7" id="KW-1185">Reference proteome</keyword>
<evidence type="ECO:0000313" key="7">
    <source>
        <dbReference type="Proteomes" id="UP000198226"/>
    </source>
</evidence>
<gene>
    <name evidence="6" type="ORF">GA0070623_3278</name>
</gene>
<keyword evidence="4" id="KW-0067">ATP-binding</keyword>